<organism evidence="2 3">
    <name type="scientific">[Pantoea] beijingensis</name>
    <dbReference type="NCBI Taxonomy" id="1324864"/>
    <lineage>
        <taxon>Bacteria</taxon>
        <taxon>Pseudomonadati</taxon>
        <taxon>Pseudomonadota</taxon>
        <taxon>Gammaproteobacteria</taxon>
        <taxon>Enterobacterales</taxon>
        <taxon>Erwiniaceae</taxon>
        <taxon>Erwinia</taxon>
    </lineage>
</organism>
<evidence type="ECO:0000313" key="2">
    <source>
        <dbReference type="EMBL" id="RWR02199.1"/>
    </source>
</evidence>
<reference evidence="2 3" key="1">
    <citation type="submission" date="2014-04" db="EMBL/GenBank/DDBJ databases">
        <title>Draft genome sequence of Pantoea beijingensis strain LMG 27579, an emerging pathogen to Pleurotus eryngii with potential industrial application.</title>
        <authorList>
            <person name="Xu F."/>
            <person name="Liu Y."/>
            <person name="Wang S."/>
            <person name="Yin Y."/>
            <person name="Ma Y."/>
            <person name="Zhao S."/>
            <person name="Rong C."/>
        </authorList>
    </citation>
    <scope>NUCLEOTIDE SEQUENCE [LARGE SCALE GENOMIC DNA]</scope>
    <source>
        <strain evidence="2 3">LMG 27579</strain>
    </source>
</reference>
<dbReference type="Proteomes" id="UP000288794">
    <property type="component" value="Unassembled WGS sequence"/>
</dbReference>
<keyword evidence="1" id="KW-0732">Signal</keyword>
<keyword evidence="3" id="KW-1185">Reference proteome</keyword>
<feature type="chain" id="PRO_5019466807" evidence="1">
    <location>
        <begin position="21"/>
        <end position="190"/>
    </location>
</feature>
<gene>
    <name evidence="2" type="ORF">ED28_11250</name>
</gene>
<proteinExistence type="predicted"/>
<feature type="signal peptide" evidence="1">
    <location>
        <begin position="1"/>
        <end position="20"/>
    </location>
</feature>
<protein>
    <submittedName>
        <fullName evidence="2">Uncharacterized protein</fullName>
    </submittedName>
</protein>
<name>A0A443IDJ7_9GAMM</name>
<dbReference type="AlphaFoldDB" id="A0A443IDJ7"/>
<comment type="caution">
    <text evidence="2">The sequence shown here is derived from an EMBL/GenBank/DDBJ whole genome shotgun (WGS) entry which is preliminary data.</text>
</comment>
<dbReference type="RefSeq" id="WP_128177970.1">
    <property type="nucleotide sequence ID" value="NZ_CP071409.1"/>
</dbReference>
<evidence type="ECO:0000256" key="1">
    <source>
        <dbReference type="SAM" id="SignalP"/>
    </source>
</evidence>
<evidence type="ECO:0000313" key="3">
    <source>
        <dbReference type="Proteomes" id="UP000288794"/>
    </source>
</evidence>
<sequence>MKINRFLFISVLIMAVFAKAEDGTPPVFKDHKVAISSGPFIDKIYFTTDQQQNSKAWQNIMKIELRKNVNFAGHYRLYISKDGELPLDCGGEGWICGWIIDKSKGVVIAELPVFNGNSHYYSTIENGTPSPDPFSVEFYPNSDLIWINGDNIPKKKEGKISVEDKKCSNNAYIFKREQFILSFEGACEVG</sequence>
<dbReference type="EMBL" id="JMEE01000031">
    <property type="protein sequence ID" value="RWR02199.1"/>
    <property type="molecule type" value="Genomic_DNA"/>
</dbReference>
<accession>A0A443IDJ7</accession>